<evidence type="ECO:0000256" key="5">
    <source>
        <dbReference type="ARBA" id="ARBA00022692"/>
    </source>
</evidence>
<dbReference type="GO" id="GO:0016763">
    <property type="term" value="F:pentosyltransferase activity"/>
    <property type="evidence" value="ECO:0007669"/>
    <property type="project" value="TreeGrafter"/>
</dbReference>
<evidence type="ECO:0000256" key="8">
    <source>
        <dbReference type="SAM" id="Phobius"/>
    </source>
</evidence>
<dbReference type="AlphaFoldDB" id="A0A523USM2"/>
<feature type="transmembrane region" description="Helical" evidence="8">
    <location>
        <begin position="124"/>
        <end position="141"/>
    </location>
</feature>
<dbReference type="GO" id="GO:0009103">
    <property type="term" value="P:lipopolysaccharide biosynthetic process"/>
    <property type="evidence" value="ECO:0007669"/>
    <property type="project" value="UniProtKB-ARBA"/>
</dbReference>
<accession>A0A523USM2</accession>
<feature type="transmembrane region" description="Helical" evidence="8">
    <location>
        <begin position="412"/>
        <end position="433"/>
    </location>
</feature>
<keyword evidence="5 8" id="KW-0812">Transmembrane</keyword>
<dbReference type="GO" id="GO:0005886">
    <property type="term" value="C:plasma membrane"/>
    <property type="evidence" value="ECO:0007669"/>
    <property type="project" value="UniProtKB-SubCell"/>
</dbReference>
<evidence type="ECO:0000259" key="9">
    <source>
        <dbReference type="Pfam" id="PF13231"/>
    </source>
</evidence>
<evidence type="ECO:0000313" key="11">
    <source>
        <dbReference type="Proteomes" id="UP000315525"/>
    </source>
</evidence>
<evidence type="ECO:0000313" key="10">
    <source>
        <dbReference type="EMBL" id="TET45271.1"/>
    </source>
</evidence>
<name>A0A523USM2_UNCT6</name>
<sequence length="436" mass="49454">MAGGRELLIFAAVFLLLLYVLYRYRSSQIPFHRICLAIIIIGVCCRLLFLFFTPTYYAPDEQAHFNYVKYLYENRSFPIQTTQTGAPTNDWEYYQPPLYYLASAPIYAMVRNSCGGDHYASVRVIRLFSILLWGINVLLALKILENLRVTSTFIKTFVVSMVSFLPTYAYLSSVINNDNLLITLGGVILYLLSRKRSISNSVVLGVVLGLALLTKLTAAVFLLTIVAMLFFQWIRRSLSFSSAGFHLVLILVLASAVASPWYVRNVIVYGDITAEKIANIRVHWPSTSYALQFIQQYMKESFWSVAGIRNNIRFLPRAGIYLSYLALAGLLYGLVLRRREIRDFLEGEGAAFLIATALAIVVNIALVFRFGMLYAQGQGRFLFPMLVPISLLMAVGIRMLGITRLSRNAHLFPTAFFLAYLLSFISHSFKIFVQLW</sequence>
<dbReference type="InterPro" id="IPR038731">
    <property type="entry name" value="RgtA/B/C-like"/>
</dbReference>
<evidence type="ECO:0000256" key="4">
    <source>
        <dbReference type="ARBA" id="ARBA00022679"/>
    </source>
</evidence>
<dbReference type="InterPro" id="IPR050297">
    <property type="entry name" value="LipidA_mod_glycosyltrf_83"/>
</dbReference>
<feature type="transmembrane region" description="Helical" evidence="8">
    <location>
        <begin position="6"/>
        <end position="22"/>
    </location>
</feature>
<feature type="transmembrane region" description="Helical" evidence="8">
    <location>
        <begin position="202"/>
        <end position="231"/>
    </location>
</feature>
<feature type="transmembrane region" description="Helical" evidence="8">
    <location>
        <begin position="34"/>
        <end position="57"/>
    </location>
</feature>
<comment type="caution">
    <text evidence="10">The sequence shown here is derived from an EMBL/GenBank/DDBJ whole genome shotgun (WGS) entry which is preliminary data.</text>
</comment>
<feature type="transmembrane region" description="Helical" evidence="8">
    <location>
        <begin position="349"/>
        <end position="375"/>
    </location>
</feature>
<evidence type="ECO:0000256" key="1">
    <source>
        <dbReference type="ARBA" id="ARBA00004651"/>
    </source>
</evidence>
<evidence type="ECO:0000256" key="3">
    <source>
        <dbReference type="ARBA" id="ARBA00022676"/>
    </source>
</evidence>
<feature type="domain" description="Glycosyltransferase RgtA/B/C/D-like" evidence="9">
    <location>
        <begin position="123"/>
        <end position="256"/>
    </location>
</feature>
<evidence type="ECO:0000256" key="6">
    <source>
        <dbReference type="ARBA" id="ARBA00022989"/>
    </source>
</evidence>
<proteinExistence type="predicted"/>
<protein>
    <recommendedName>
        <fullName evidence="9">Glycosyltransferase RgtA/B/C/D-like domain-containing protein</fullName>
    </recommendedName>
</protein>
<dbReference type="Proteomes" id="UP000315525">
    <property type="component" value="Unassembled WGS sequence"/>
</dbReference>
<evidence type="ECO:0000256" key="2">
    <source>
        <dbReference type="ARBA" id="ARBA00022475"/>
    </source>
</evidence>
<evidence type="ECO:0000256" key="7">
    <source>
        <dbReference type="ARBA" id="ARBA00023136"/>
    </source>
</evidence>
<dbReference type="PANTHER" id="PTHR33908">
    <property type="entry name" value="MANNOSYLTRANSFERASE YKCB-RELATED"/>
    <property type="match status" value="1"/>
</dbReference>
<dbReference type="Pfam" id="PF13231">
    <property type="entry name" value="PMT_2"/>
    <property type="match status" value="1"/>
</dbReference>
<keyword evidence="4" id="KW-0808">Transferase</keyword>
<dbReference type="EMBL" id="SOJN01000088">
    <property type="protein sequence ID" value="TET45271.1"/>
    <property type="molecule type" value="Genomic_DNA"/>
</dbReference>
<organism evidence="10 11">
    <name type="scientific">candidate division TA06 bacterium</name>
    <dbReference type="NCBI Taxonomy" id="2250710"/>
    <lineage>
        <taxon>Bacteria</taxon>
        <taxon>Bacteria division TA06</taxon>
    </lineage>
</organism>
<feature type="transmembrane region" description="Helical" evidence="8">
    <location>
        <begin position="318"/>
        <end position="337"/>
    </location>
</feature>
<gene>
    <name evidence="10" type="ORF">E3J62_07945</name>
</gene>
<keyword evidence="2" id="KW-1003">Cell membrane</keyword>
<keyword evidence="7 8" id="KW-0472">Membrane</keyword>
<feature type="transmembrane region" description="Helical" evidence="8">
    <location>
        <begin position="243"/>
        <end position="263"/>
    </location>
</feature>
<dbReference type="PANTHER" id="PTHR33908:SF11">
    <property type="entry name" value="MEMBRANE PROTEIN"/>
    <property type="match status" value="1"/>
</dbReference>
<feature type="transmembrane region" description="Helical" evidence="8">
    <location>
        <begin position="381"/>
        <end position="400"/>
    </location>
</feature>
<comment type="subcellular location">
    <subcellularLocation>
        <location evidence="1">Cell membrane</location>
        <topology evidence="1">Multi-pass membrane protein</topology>
    </subcellularLocation>
</comment>
<keyword evidence="6 8" id="KW-1133">Transmembrane helix</keyword>
<keyword evidence="3" id="KW-0328">Glycosyltransferase</keyword>
<reference evidence="10 11" key="1">
    <citation type="submission" date="2019-03" db="EMBL/GenBank/DDBJ databases">
        <title>Metabolic potential of uncultured bacteria and archaea associated with petroleum seepage in deep-sea sediments.</title>
        <authorList>
            <person name="Dong X."/>
            <person name="Hubert C."/>
        </authorList>
    </citation>
    <scope>NUCLEOTIDE SEQUENCE [LARGE SCALE GENOMIC DNA]</scope>
    <source>
        <strain evidence="10">E44_bin18</strain>
    </source>
</reference>